<dbReference type="PANTHER" id="PTHR32024:SF3">
    <property type="entry name" value="TRK SYSTEM POTASSIUM UPTAKE PROTEIN"/>
    <property type="match status" value="1"/>
</dbReference>
<feature type="binding site" evidence="10">
    <location>
        <position position="316"/>
    </location>
    <ligand>
        <name>K(+)</name>
        <dbReference type="ChEBI" id="CHEBI:29103"/>
    </ligand>
</feature>
<feature type="transmembrane region" description="Helical" evidence="11">
    <location>
        <begin position="238"/>
        <end position="261"/>
    </location>
</feature>
<feature type="transmembrane region" description="Helical" evidence="11">
    <location>
        <begin position="273"/>
        <end position="291"/>
    </location>
</feature>
<name>G2KSK0_MICAA</name>
<evidence type="ECO:0000256" key="1">
    <source>
        <dbReference type="ARBA" id="ARBA00004651"/>
    </source>
</evidence>
<feature type="binding site" evidence="10">
    <location>
        <position position="433"/>
    </location>
    <ligand>
        <name>K(+)</name>
        <dbReference type="ChEBI" id="CHEBI:29103"/>
    </ligand>
</feature>
<dbReference type="PANTHER" id="PTHR32024">
    <property type="entry name" value="TRK SYSTEM POTASSIUM UPTAKE PROTEIN TRKG-RELATED"/>
    <property type="match status" value="1"/>
</dbReference>
<evidence type="ECO:0000256" key="11">
    <source>
        <dbReference type="SAM" id="Phobius"/>
    </source>
</evidence>
<feature type="transmembrane region" description="Helical" evidence="11">
    <location>
        <begin position="329"/>
        <end position="352"/>
    </location>
</feature>
<feature type="binding site" evidence="10">
    <location>
        <position position="220"/>
    </location>
    <ligand>
        <name>K(+)</name>
        <dbReference type="ChEBI" id="CHEBI:29103"/>
    </ligand>
</feature>
<evidence type="ECO:0000313" key="13">
    <source>
        <dbReference type="Proteomes" id="UP000009286"/>
    </source>
</evidence>
<dbReference type="AlphaFoldDB" id="G2KSK0"/>
<dbReference type="InterPro" id="IPR004772">
    <property type="entry name" value="TrkH"/>
</dbReference>
<feature type="binding site" evidence="10">
    <location>
        <position position="113"/>
    </location>
    <ligand>
        <name>K(+)</name>
        <dbReference type="ChEBI" id="CHEBI:29103"/>
    </ligand>
</feature>
<evidence type="ECO:0000256" key="10">
    <source>
        <dbReference type="PIRSR" id="PIRSR006247-1"/>
    </source>
</evidence>
<organism evidence="12 13">
    <name type="scientific">Micavibrio aeruginosavorus (strain ARL-13)</name>
    <dbReference type="NCBI Taxonomy" id="856793"/>
    <lineage>
        <taxon>Bacteria</taxon>
        <taxon>Pseudomonadati</taxon>
        <taxon>Bdellovibrionota</taxon>
        <taxon>Bdellovibrionia</taxon>
        <taxon>Bdellovibrionales</taxon>
        <taxon>Pseudobdellovibrionaceae</taxon>
        <taxon>Micavibrio</taxon>
    </lineage>
</organism>
<dbReference type="GO" id="GO:0015379">
    <property type="term" value="F:potassium:chloride symporter activity"/>
    <property type="evidence" value="ECO:0007669"/>
    <property type="project" value="InterPro"/>
</dbReference>
<dbReference type="eggNOG" id="COG0168">
    <property type="taxonomic scope" value="Bacteria"/>
</dbReference>
<keyword evidence="5 11" id="KW-0812">Transmembrane</keyword>
<protein>
    <submittedName>
        <fullName evidence="12">Cation transport family protein</fullName>
    </submittedName>
</protein>
<reference evidence="12 13" key="1">
    <citation type="journal article" date="2011" name="BMC Genomics">
        <title>Genomic insights into an obligate epibiotic bacterial predator: Micavibrio aeruginosavorus ARL-13.</title>
        <authorList>
            <person name="Wang Z."/>
            <person name="Kadouri D."/>
            <person name="Wu M."/>
        </authorList>
    </citation>
    <scope>NUCLEOTIDE SEQUENCE [LARGE SCALE GENOMIC DNA]</scope>
    <source>
        <strain evidence="12 13">ARL-13</strain>
    </source>
</reference>
<dbReference type="OrthoDB" id="9810952at2"/>
<proteinExistence type="predicted"/>
<keyword evidence="4" id="KW-0633">Potassium transport</keyword>
<feature type="transmembrane region" description="Helical" evidence="11">
    <location>
        <begin position="7"/>
        <end position="26"/>
    </location>
</feature>
<accession>G2KSK0</accession>
<feature type="binding site" evidence="10">
    <location>
        <position position="112"/>
    </location>
    <ligand>
        <name>K(+)</name>
        <dbReference type="ChEBI" id="CHEBI:29103"/>
    </ligand>
</feature>
<dbReference type="KEGG" id="mai:MICA_952"/>
<feature type="transmembrane region" description="Helical" evidence="11">
    <location>
        <begin position="303"/>
        <end position="322"/>
    </location>
</feature>
<feature type="transmembrane region" description="Helical" evidence="11">
    <location>
        <begin position="70"/>
        <end position="91"/>
    </location>
</feature>
<keyword evidence="8" id="KW-0406">Ion transport</keyword>
<dbReference type="Pfam" id="PF02386">
    <property type="entry name" value="TrkH"/>
    <property type="match status" value="1"/>
</dbReference>
<dbReference type="InterPro" id="IPR003445">
    <property type="entry name" value="Cat_transpt"/>
</dbReference>
<evidence type="ECO:0000256" key="6">
    <source>
        <dbReference type="ARBA" id="ARBA00022958"/>
    </source>
</evidence>
<keyword evidence="6 10" id="KW-0630">Potassium</keyword>
<evidence type="ECO:0000256" key="4">
    <source>
        <dbReference type="ARBA" id="ARBA00022538"/>
    </source>
</evidence>
<evidence type="ECO:0000256" key="3">
    <source>
        <dbReference type="ARBA" id="ARBA00022475"/>
    </source>
</evidence>
<gene>
    <name evidence="12" type="ordered locus">MICA_952</name>
</gene>
<dbReference type="HOGENOM" id="CLU_030708_0_1_5"/>
<evidence type="ECO:0000256" key="7">
    <source>
        <dbReference type="ARBA" id="ARBA00022989"/>
    </source>
</evidence>
<feature type="transmembrane region" description="Helical" evidence="11">
    <location>
        <begin position="420"/>
        <end position="438"/>
    </location>
</feature>
<keyword evidence="7 11" id="KW-1133">Transmembrane helix</keyword>
<keyword evidence="9 11" id="KW-0472">Membrane</keyword>
<keyword evidence="10" id="KW-0479">Metal-binding</keyword>
<feature type="binding site" evidence="10">
    <location>
        <position position="317"/>
    </location>
    <ligand>
        <name>K(+)</name>
        <dbReference type="ChEBI" id="CHEBI:29103"/>
    </ligand>
</feature>
<dbReference type="Proteomes" id="UP000009286">
    <property type="component" value="Chromosome"/>
</dbReference>
<feature type="transmembrane region" description="Helical" evidence="11">
    <location>
        <begin position="391"/>
        <end position="413"/>
    </location>
</feature>
<evidence type="ECO:0000256" key="9">
    <source>
        <dbReference type="ARBA" id="ARBA00023136"/>
    </source>
</evidence>
<feature type="transmembrane region" description="Helical" evidence="11">
    <location>
        <begin position="180"/>
        <end position="202"/>
    </location>
</feature>
<feature type="transmembrane region" description="Helical" evidence="11">
    <location>
        <begin position="38"/>
        <end position="58"/>
    </location>
</feature>
<evidence type="ECO:0000256" key="8">
    <source>
        <dbReference type="ARBA" id="ARBA00023065"/>
    </source>
</evidence>
<dbReference type="STRING" id="856793.MICA_952"/>
<comment type="subcellular location">
    <subcellularLocation>
        <location evidence="1">Cell membrane</location>
        <topology evidence="1">Multi-pass membrane protein</topology>
    </subcellularLocation>
</comment>
<feature type="binding site" evidence="10">
    <location>
        <position position="434"/>
    </location>
    <ligand>
        <name>K(+)</name>
        <dbReference type="ChEBI" id="CHEBI:29103"/>
    </ligand>
</feature>
<keyword evidence="3" id="KW-1003">Cell membrane</keyword>
<keyword evidence="2" id="KW-0813">Transport</keyword>
<dbReference type="RefSeq" id="WP_014102507.1">
    <property type="nucleotide sequence ID" value="NC_016026.1"/>
</dbReference>
<dbReference type="EMBL" id="CP002382">
    <property type="protein sequence ID" value="AEP09284.1"/>
    <property type="molecule type" value="Genomic_DNA"/>
</dbReference>
<sequence>MDLRPIFYVVGALLCILAISMSVPMFVDMVHNHPDWKVFLLCMSITAFFGGTTVLTNASDKPFQLTIKQTFLLTAISWFALAGFGALPFWLASETDIGFTDAFFESVSGITTTGATVLTGLDTMPPGILMWRCMLNALGGIGFIVAAMAVLPFLRVGGMQLYRTESSDKSDKVLPRMQKVATAIAYIYFGLIAICALCYWMAGMSGFDAITHAMSSVATGGFANYDSSFGAFLEHPHILWIAMIFMILGGLPFVLYIKVLGGNFNALIRNTQVRTFLGLLGGSILISTLWLSMKGVLPFGEALLQSAFNIVSVVTTTGYASADYMQWGPFFVVFFFILTFFGGCTGSTSGGVKIMRYQVMALILGRHFQKLQQPNAIIALHYDGRTLPDDVPYSVMVFIFGFLGAFIVLALALSMCGLDFITSISGAATALTNVGPGLGPVIGPAGNFSTLPDPAKWLISGGMLLGRLELFTLLVLVMPSFWRK</sequence>
<evidence type="ECO:0000313" key="12">
    <source>
        <dbReference type="EMBL" id="AEP09284.1"/>
    </source>
</evidence>
<evidence type="ECO:0000256" key="2">
    <source>
        <dbReference type="ARBA" id="ARBA00022448"/>
    </source>
</evidence>
<dbReference type="PIRSF" id="PIRSF006247">
    <property type="entry name" value="TrkH"/>
    <property type="match status" value="1"/>
</dbReference>
<dbReference type="GO" id="GO:0046872">
    <property type="term" value="F:metal ion binding"/>
    <property type="evidence" value="ECO:0007669"/>
    <property type="project" value="UniProtKB-KW"/>
</dbReference>
<keyword evidence="13" id="KW-1185">Reference proteome</keyword>
<dbReference type="GO" id="GO:0005886">
    <property type="term" value="C:plasma membrane"/>
    <property type="evidence" value="ECO:0007669"/>
    <property type="project" value="UniProtKB-SubCell"/>
</dbReference>
<evidence type="ECO:0000256" key="5">
    <source>
        <dbReference type="ARBA" id="ARBA00022692"/>
    </source>
</evidence>
<feature type="transmembrane region" description="Helical" evidence="11">
    <location>
        <begin position="129"/>
        <end position="154"/>
    </location>
</feature>
<feature type="transmembrane region" description="Helical" evidence="11">
    <location>
        <begin position="458"/>
        <end position="482"/>
    </location>
</feature>